<dbReference type="EMBL" id="CM037626">
    <property type="protein sequence ID" value="KAH8011675.1"/>
    <property type="molecule type" value="Genomic_DNA"/>
</dbReference>
<sequence>MVITVESHLFYLLTASCTHVADFDNCLGNANGFCPRGIPCGCKDQVPFCKCPTYHSGWEDYWYMGPKCDQLWSTLDLILLAAVPAVALAVAATVIMQWAGYCRSSAHARHPQVHYRPANVPNPAENSRVISQQKDNKMDESARPVRFPKLPVQSHVYEHTPMPASVGGFSYIPQQALPVERGPPAGYLATWQREIPDVDYDAEDPFSTMQMQHIPVCQAPKAAAEGAEARSLRLAAKRR</sequence>
<comment type="caution">
    <text evidence="1">The sequence shown here is derived from an EMBL/GenBank/DDBJ whole genome shotgun (WGS) entry which is preliminary data.</text>
</comment>
<organism evidence="1 2">
    <name type="scientific">Sphaerodactylus townsendi</name>
    <dbReference type="NCBI Taxonomy" id="933632"/>
    <lineage>
        <taxon>Eukaryota</taxon>
        <taxon>Metazoa</taxon>
        <taxon>Chordata</taxon>
        <taxon>Craniata</taxon>
        <taxon>Vertebrata</taxon>
        <taxon>Euteleostomi</taxon>
        <taxon>Lepidosauria</taxon>
        <taxon>Squamata</taxon>
        <taxon>Bifurcata</taxon>
        <taxon>Gekkota</taxon>
        <taxon>Sphaerodactylidae</taxon>
        <taxon>Sphaerodactylus</taxon>
    </lineage>
</organism>
<protein>
    <submittedName>
        <fullName evidence="1">Uncharacterized protein</fullName>
    </submittedName>
</protein>
<reference evidence="1" key="1">
    <citation type="submission" date="2021-08" db="EMBL/GenBank/DDBJ databases">
        <title>The first chromosome-level gecko genome reveals the dynamic sex chromosomes of Neotropical dwarf geckos (Sphaerodactylidae: Sphaerodactylus).</title>
        <authorList>
            <person name="Pinto B.J."/>
            <person name="Keating S.E."/>
            <person name="Gamble T."/>
        </authorList>
    </citation>
    <scope>NUCLEOTIDE SEQUENCE</scope>
    <source>
        <strain evidence="1">TG3544</strain>
    </source>
</reference>
<name>A0ACB8FXG1_9SAUR</name>
<evidence type="ECO:0000313" key="2">
    <source>
        <dbReference type="Proteomes" id="UP000827872"/>
    </source>
</evidence>
<proteinExistence type="predicted"/>
<dbReference type="Proteomes" id="UP000827872">
    <property type="component" value="Linkage Group LG13"/>
</dbReference>
<evidence type="ECO:0000313" key="1">
    <source>
        <dbReference type="EMBL" id="KAH8011675.1"/>
    </source>
</evidence>
<accession>A0ACB8FXG1</accession>
<gene>
    <name evidence="1" type="ORF">K3G42_005493</name>
</gene>
<keyword evidence="2" id="KW-1185">Reference proteome</keyword>